<dbReference type="AlphaFoldDB" id="A3ZV76"/>
<evidence type="ECO:0000256" key="1">
    <source>
        <dbReference type="SAM" id="MobiDB-lite"/>
    </source>
</evidence>
<gene>
    <name evidence="2" type="ORF">DSM3645_03878</name>
</gene>
<dbReference type="Proteomes" id="UP000004358">
    <property type="component" value="Unassembled WGS sequence"/>
</dbReference>
<feature type="region of interest" description="Disordered" evidence="1">
    <location>
        <begin position="1"/>
        <end position="42"/>
    </location>
</feature>
<organism evidence="2 3">
    <name type="scientific">Blastopirellula marina DSM 3645</name>
    <dbReference type="NCBI Taxonomy" id="314230"/>
    <lineage>
        <taxon>Bacteria</taxon>
        <taxon>Pseudomonadati</taxon>
        <taxon>Planctomycetota</taxon>
        <taxon>Planctomycetia</taxon>
        <taxon>Pirellulales</taxon>
        <taxon>Pirellulaceae</taxon>
        <taxon>Blastopirellula</taxon>
    </lineage>
</organism>
<dbReference type="EMBL" id="AANZ01000014">
    <property type="protein sequence ID" value="EAQ79585.1"/>
    <property type="molecule type" value="Genomic_DNA"/>
</dbReference>
<dbReference type="HOGENOM" id="CLU_3247974_0_0_0"/>
<evidence type="ECO:0000313" key="3">
    <source>
        <dbReference type="Proteomes" id="UP000004358"/>
    </source>
</evidence>
<accession>A3ZV76</accession>
<comment type="caution">
    <text evidence="2">The sequence shown here is derived from an EMBL/GenBank/DDBJ whole genome shotgun (WGS) entry which is preliminary data.</text>
</comment>
<protein>
    <submittedName>
        <fullName evidence="2">Uncharacterized protein</fullName>
    </submittedName>
</protein>
<proteinExistence type="predicted"/>
<name>A3ZV76_9BACT</name>
<evidence type="ECO:0000313" key="2">
    <source>
        <dbReference type="EMBL" id="EAQ79585.1"/>
    </source>
</evidence>
<sequence>MRSTLGVTPAAVIPERGLTHPPASAESAAPVDSSRRPTNRRT</sequence>
<reference evidence="2 3" key="1">
    <citation type="submission" date="2006-02" db="EMBL/GenBank/DDBJ databases">
        <authorList>
            <person name="Amann R."/>
            <person name="Ferriera S."/>
            <person name="Johnson J."/>
            <person name="Kravitz S."/>
            <person name="Halpern A."/>
            <person name="Remington K."/>
            <person name="Beeson K."/>
            <person name="Tran B."/>
            <person name="Rogers Y.-H."/>
            <person name="Friedman R."/>
            <person name="Venter J.C."/>
        </authorList>
    </citation>
    <scope>NUCLEOTIDE SEQUENCE [LARGE SCALE GENOMIC DNA]</scope>
    <source>
        <strain evidence="2 3">DSM 3645</strain>
    </source>
</reference>